<evidence type="ECO:0000256" key="2">
    <source>
        <dbReference type="ARBA" id="ARBA00001947"/>
    </source>
</evidence>
<evidence type="ECO:0000256" key="1">
    <source>
        <dbReference type="ARBA" id="ARBA00001526"/>
    </source>
</evidence>
<comment type="caution">
    <text evidence="14">The sequence shown here is derived from an EMBL/GenBank/DDBJ whole genome shotgun (WGS) entry which is preliminary data.</text>
</comment>
<dbReference type="EMBL" id="QUNF01000005">
    <property type="protein sequence ID" value="REG90940.1"/>
    <property type="molecule type" value="Genomic_DNA"/>
</dbReference>
<evidence type="ECO:0000256" key="10">
    <source>
        <dbReference type="ARBA" id="ARBA00022801"/>
    </source>
</evidence>
<comment type="cofactor">
    <cofactor evidence="2">
        <name>Zn(2+)</name>
        <dbReference type="ChEBI" id="CHEBI:29105"/>
    </cofactor>
</comment>
<keyword evidence="12" id="KW-0046">Antibiotic resistance</keyword>
<name>A0A3E0DZY8_9BACT</name>
<keyword evidence="8" id="KW-0732">Signal</keyword>
<dbReference type="OrthoDB" id="9769598at2"/>
<dbReference type="InterPro" id="IPR050855">
    <property type="entry name" value="NDM-1-like"/>
</dbReference>
<comment type="subunit">
    <text evidence="5">Monomer.</text>
</comment>
<evidence type="ECO:0000256" key="3">
    <source>
        <dbReference type="ARBA" id="ARBA00004418"/>
    </source>
</evidence>
<evidence type="ECO:0000256" key="12">
    <source>
        <dbReference type="ARBA" id="ARBA00023251"/>
    </source>
</evidence>
<keyword evidence="7" id="KW-0479">Metal-binding</keyword>
<evidence type="ECO:0000256" key="8">
    <source>
        <dbReference type="ARBA" id="ARBA00022729"/>
    </source>
</evidence>
<evidence type="ECO:0000313" key="14">
    <source>
        <dbReference type="EMBL" id="REG90940.1"/>
    </source>
</evidence>
<dbReference type="InterPro" id="IPR001018">
    <property type="entry name" value="Beta-lactamase_class-B_CS"/>
</dbReference>
<dbReference type="PANTHER" id="PTHR42951">
    <property type="entry name" value="METALLO-BETA-LACTAMASE DOMAIN-CONTAINING"/>
    <property type="match status" value="1"/>
</dbReference>
<organism evidence="14 15">
    <name type="scientific">Algoriphagus antarcticus</name>
    <dbReference type="NCBI Taxonomy" id="238540"/>
    <lineage>
        <taxon>Bacteria</taxon>
        <taxon>Pseudomonadati</taxon>
        <taxon>Bacteroidota</taxon>
        <taxon>Cytophagia</taxon>
        <taxon>Cytophagales</taxon>
        <taxon>Cyclobacteriaceae</taxon>
        <taxon>Algoriphagus</taxon>
    </lineage>
</organism>
<evidence type="ECO:0000256" key="6">
    <source>
        <dbReference type="ARBA" id="ARBA00012865"/>
    </source>
</evidence>
<dbReference type="CDD" id="cd16302">
    <property type="entry name" value="CcrA-like_MBL-B1"/>
    <property type="match status" value="1"/>
</dbReference>
<evidence type="ECO:0000313" key="15">
    <source>
        <dbReference type="Proteomes" id="UP000256405"/>
    </source>
</evidence>
<dbReference type="PANTHER" id="PTHR42951:SF4">
    <property type="entry name" value="ACYL-COENZYME A THIOESTERASE MBLAC2"/>
    <property type="match status" value="1"/>
</dbReference>
<dbReference type="Gene3D" id="3.60.15.10">
    <property type="entry name" value="Ribonuclease Z/Hydroxyacylglutathione hydrolase-like"/>
    <property type="match status" value="1"/>
</dbReference>
<feature type="domain" description="Metallo-beta-lactamase" evidence="13">
    <location>
        <begin position="58"/>
        <end position="227"/>
    </location>
</feature>
<dbReference type="GO" id="GO:0042597">
    <property type="term" value="C:periplasmic space"/>
    <property type="evidence" value="ECO:0007669"/>
    <property type="project" value="UniProtKB-SubCell"/>
</dbReference>
<reference evidence="14 15" key="1">
    <citation type="submission" date="2018-08" db="EMBL/GenBank/DDBJ databases">
        <title>Genomic Encyclopedia of Archaeal and Bacterial Type Strains, Phase II (KMG-II): from individual species to whole genera.</title>
        <authorList>
            <person name="Goeker M."/>
        </authorList>
    </citation>
    <scope>NUCLEOTIDE SEQUENCE [LARGE SCALE GENOMIC DNA]</scope>
    <source>
        <strain evidence="14 15">DSM 15986</strain>
    </source>
</reference>
<evidence type="ECO:0000256" key="4">
    <source>
        <dbReference type="ARBA" id="ARBA00005250"/>
    </source>
</evidence>
<dbReference type="InterPro" id="IPR001279">
    <property type="entry name" value="Metallo-B-lactamas"/>
</dbReference>
<gene>
    <name evidence="14" type="ORF">C8N25_10548</name>
</gene>
<dbReference type="GO" id="GO:0046677">
    <property type="term" value="P:response to antibiotic"/>
    <property type="evidence" value="ECO:0007669"/>
    <property type="project" value="UniProtKB-KW"/>
</dbReference>
<dbReference type="PROSITE" id="PS00744">
    <property type="entry name" value="BETA_LACTAMASE_B_2"/>
    <property type="match status" value="1"/>
</dbReference>
<dbReference type="Proteomes" id="UP000256405">
    <property type="component" value="Unassembled WGS sequence"/>
</dbReference>
<evidence type="ECO:0000256" key="11">
    <source>
        <dbReference type="ARBA" id="ARBA00022833"/>
    </source>
</evidence>
<dbReference type="GO" id="GO:0008270">
    <property type="term" value="F:zinc ion binding"/>
    <property type="evidence" value="ECO:0007669"/>
    <property type="project" value="InterPro"/>
</dbReference>
<keyword evidence="11" id="KW-0862">Zinc</keyword>
<dbReference type="RefSeq" id="WP_086539655.1">
    <property type="nucleotide sequence ID" value="NZ_MSSW01000002.1"/>
</dbReference>
<dbReference type="EC" id="3.5.2.6" evidence="6"/>
<dbReference type="SUPFAM" id="SSF56281">
    <property type="entry name" value="Metallo-hydrolase/oxidoreductase"/>
    <property type="match status" value="1"/>
</dbReference>
<dbReference type="SMART" id="SM00849">
    <property type="entry name" value="Lactamase_B"/>
    <property type="match status" value="1"/>
</dbReference>
<accession>A0A3E0DZY8</accession>
<comment type="similarity">
    <text evidence="4">Belongs to the metallo-beta-lactamase superfamily. Class-B beta-lactamase family.</text>
</comment>
<evidence type="ECO:0000259" key="13">
    <source>
        <dbReference type="SMART" id="SM00849"/>
    </source>
</evidence>
<keyword evidence="15" id="KW-1185">Reference proteome</keyword>
<evidence type="ECO:0000256" key="9">
    <source>
        <dbReference type="ARBA" id="ARBA00022764"/>
    </source>
</evidence>
<comment type="catalytic activity">
    <reaction evidence="1">
        <text>a beta-lactam + H2O = a substituted beta-amino acid</text>
        <dbReference type="Rhea" id="RHEA:20401"/>
        <dbReference type="ChEBI" id="CHEBI:15377"/>
        <dbReference type="ChEBI" id="CHEBI:35627"/>
        <dbReference type="ChEBI" id="CHEBI:140347"/>
        <dbReference type="EC" id="3.5.2.6"/>
    </reaction>
</comment>
<dbReference type="NCBIfam" id="NF033088">
    <property type="entry name" value="bla_subclass_B1"/>
    <property type="match status" value="1"/>
</dbReference>
<dbReference type="AlphaFoldDB" id="A0A3E0DZY8"/>
<dbReference type="Pfam" id="PF00753">
    <property type="entry name" value="Lactamase_B"/>
    <property type="match status" value="1"/>
</dbReference>
<comment type="subcellular location">
    <subcellularLocation>
        <location evidence="3">Periplasm</location>
    </subcellularLocation>
</comment>
<dbReference type="GO" id="GO:0017001">
    <property type="term" value="P:antibiotic catabolic process"/>
    <property type="evidence" value="ECO:0007669"/>
    <property type="project" value="InterPro"/>
</dbReference>
<keyword evidence="10" id="KW-0378">Hydrolase</keyword>
<protein>
    <recommendedName>
        <fullName evidence="6">beta-lactamase</fullName>
        <ecNumber evidence="6">3.5.2.6</ecNumber>
    </recommendedName>
</protein>
<dbReference type="GO" id="GO:0008800">
    <property type="term" value="F:beta-lactamase activity"/>
    <property type="evidence" value="ECO:0007669"/>
    <property type="project" value="UniProtKB-EC"/>
</dbReference>
<dbReference type="InterPro" id="IPR036866">
    <property type="entry name" value="RibonucZ/Hydroxyglut_hydro"/>
</dbReference>
<evidence type="ECO:0000256" key="5">
    <source>
        <dbReference type="ARBA" id="ARBA00011245"/>
    </source>
</evidence>
<sequence length="251" mass="27603">MKPYLASTILLFLTTVLKVQSQQITTIYESETLQIEQISPNTFVHISYLNTEDFGKVACNGMIVINEGEALVFDTPANDEASLELIDWLEKDQKTKVKGVVATHFHWDCLGGLNEFHDKGIPSYASAKTISLAKNAGYPIPENGFKKKLTLEAGNLQVINQFLGEGHTKDNFVAYVPFDKVLFGGCMIKEIGAGNGNLEDANIADWSATVLKVKSTFPDISIVIPGHGKVGGTELLDYTIELFEKQDQSEL</sequence>
<evidence type="ECO:0000256" key="7">
    <source>
        <dbReference type="ARBA" id="ARBA00022723"/>
    </source>
</evidence>
<proteinExistence type="inferred from homology"/>
<keyword evidence="9" id="KW-0574">Periplasm</keyword>
<dbReference type="InterPro" id="IPR058199">
    <property type="entry name" value="BlaB//VIM/IMP-1"/>
</dbReference>